<reference evidence="3" key="2">
    <citation type="submission" date="2017-02" db="EMBL/GenBank/DDBJ databases">
        <title>Sunflower complete genome.</title>
        <authorList>
            <person name="Langlade N."/>
            <person name="Munos S."/>
        </authorList>
    </citation>
    <scope>NUCLEOTIDE SEQUENCE [LARGE SCALE GENOMIC DNA]</scope>
    <source>
        <tissue evidence="3">Leaves</tissue>
    </source>
</reference>
<organism evidence="3 4">
    <name type="scientific">Helianthus annuus</name>
    <name type="common">Common sunflower</name>
    <dbReference type="NCBI Taxonomy" id="4232"/>
    <lineage>
        <taxon>Eukaryota</taxon>
        <taxon>Viridiplantae</taxon>
        <taxon>Streptophyta</taxon>
        <taxon>Embryophyta</taxon>
        <taxon>Tracheophyta</taxon>
        <taxon>Spermatophyta</taxon>
        <taxon>Magnoliopsida</taxon>
        <taxon>eudicotyledons</taxon>
        <taxon>Gunneridae</taxon>
        <taxon>Pentapetalae</taxon>
        <taxon>asterids</taxon>
        <taxon>campanulids</taxon>
        <taxon>Asterales</taxon>
        <taxon>Asteraceae</taxon>
        <taxon>Asteroideae</taxon>
        <taxon>Heliantheae alliance</taxon>
        <taxon>Heliantheae</taxon>
        <taxon>Helianthus</taxon>
    </lineage>
</organism>
<dbReference type="EMBL" id="MNCJ02000322">
    <property type="protein sequence ID" value="KAF5797440.1"/>
    <property type="molecule type" value="Genomic_DNA"/>
</dbReference>
<feature type="transmembrane region" description="Helical" evidence="1">
    <location>
        <begin position="412"/>
        <end position="435"/>
    </location>
</feature>
<evidence type="ECO:0000313" key="4">
    <source>
        <dbReference type="Proteomes" id="UP000215914"/>
    </source>
</evidence>
<dbReference type="InParanoid" id="A0A251U9B2"/>
<dbReference type="InterPro" id="IPR004158">
    <property type="entry name" value="DUF247_pln"/>
</dbReference>
<reference evidence="2 4" key="1">
    <citation type="journal article" date="2017" name="Nature">
        <title>The sunflower genome provides insights into oil metabolism, flowering and Asterid evolution.</title>
        <authorList>
            <person name="Badouin H."/>
            <person name="Gouzy J."/>
            <person name="Grassa C.J."/>
            <person name="Murat F."/>
            <person name="Staton S.E."/>
            <person name="Cottret L."/>
            <person name="Lelandais-Briere C."/>
            <person name="Owens G.L."/>
            <person name="Carrere S."/>
            <person name="Mayjonade B."/>
            <person name="Legrand L."/>
            <person name="Gill N."/>
            <person name="Kane N.C."/>
            <person name="Bowers J.E."/>
            <person name="Hubner S."/>
            <person name="Bellec A."/>
            <person name="Berard A."/>
            <person name="Berges H."/>
            <person name="Blanchet N."/>
            <person name="Boniface M.C."/>
            <person name="Brunel D."/>
            <person name="Catrice O."/>
            <person name="Chaidir N."/>
            <person name="Claudel C."/>
            <person name="Donnadieu C."/>
            <person name="Faraut T."/>
            <person name="Fievet G."/>
            <person name="Helmstetter N."/>
            <person name="King M."/>
            <person name="Knapp S.J."/>
            <person name="Lai Z."/>
            <person name="Le Paslier M.C."/>
            <person name="Lippi Y."/>
            <person name="Lorenzon L."/>
            <person name="Mandel J.R."/>
            <person name="Marage G."/>
            <person name="Marchand G."/>
            <person name="Marquand E."/>
            <person name="Bret-Mestries E."/>
            <person name="Morien E."/>
            <person name="Nambeesan S."/>
            <person name="Nguyen T."/>
            <person name="Pegot-Espagnet P."/>
            <person name="Pouilly N."/>
            <person name="Raftis F."/>
            <person name="Sallet E."/>
            <person name="Schiex T."/>
            <person name="Thomas J."/>
            <person name="Vandecasteele C."/>
            <person name="Vares D."/>
            <person name="Vear F."/>
            <person name="Vautrin S."/>
            <person name="Crespi M."/>
            <person name="Mangin B."/>
            <person name="Burke J.M."/>
            <person name="Salse J."/>
            <person name="Munos S."/>
            <person name="Vincourt P."/>
            <person name="Rieseberg L.H."/>
            <person name="Langlade N.B."/>
        </authorList>
    </citation>
    <scope>NUCLEOTIDE SEQUENCE [LARGE SCALE GENOMIC DNA]</scope>
    <source>
        <strain evidence="4">cv. SF193</strain>
        <tissue evidence="2">Leaves</tissue>
    </source>
</reference>
<keyword evidence="1" id="KW-1133">Transmembrane helix</keyword>
<accession>A0A251U9B2</accession>
<evidence type="ECO:0008006" key="5">
    <source>
        <dbReference type="Google" id="ProtNLM"/>
    </source>
</evidence>
<gene>
    <name evidence="3" type="ORF">HannXRQ_Chr07g0187561</name>
    <name evidence="2" type="ORF">HanXRQr2_Chr07g0280591</name>
</gene>
<dbReference type="Gramene" id="mRNA:HanXRQr2_Chr07g0280591">
    <property type="protein sequence ID" value="CDS:HanXRQr2_Chr07g0280591.1"/>
    <property type="gene ID" value="HanXRQr2_Chr07g0280591"/>
</dbReference>
<dbReference type="Pfam" id="PF03140">
    <property type="entry name" value="DUF247"/>
    <property type="match status" value="1"/>
</dbReference>
<dbReference type="EMBL" id="CM007896">
    <property type="protein sequence ID" value="OTG19947.1"/>
    <property type="molecule type" value="Genomic_DNA"/>
</dbReference>
<evidence type="ECO:0000313" key="2">
    <source>
        <dbReference type="EMBL" id="KAF5797440.1"/>
    </source>
</evidence>
<keyword evidence="4" id="KW-1185">Reference proteome</keyword>
<dbReference type="PANTHER" id="PTHR31170">
    <property type="entry name" value="BNAC04G53230D PROTEIN"/>
    <property type="match status" value="1"/>
</dbReference>
<name>A0A251U9B2_HELAN</name>
<keyword evidence="1" id="KW-0812">Transmembrane</keyword>
<dbReference type="OMA" id="YCERCET"/>
<keyword evidence="1" id="KW-0472">Membrane</keyword>
<sequence>MTSPIGNGDLELGDVNMIQDTFQSLLDYIENEENHNRSLPQIGKAPRTLRELNPSSFNHRVVSIGPLHRDDNNVQAFEKQKIICLNKLMRRTSPSSFGDLLKSCVQKAYSLMEEIKAFYVWEKTIDDAVVAKMMVVDACFILEFIHWYSKSDEPFSVNRLLPKTIICDLVLLENQIPLFFLNEIYECTILKNAPNISFIEFIHPILNDLSLFEDEIKINKISIDTSPHILSLLHECYKPRDDTKSNYLKSTIHSAVDLDRAGVKFKPNRSPKWPMEMDVTSSMFPCFSWCWGNTTLRMQVFLVHDFTELVLRNLIAYEHSYQTRNHITSYAFAMDMLVNSQEDVTKLVDSKILINDMDSNEEAANMINNICKEVTGEYSFYCERCETLKEYCDGYWPKNITWLRKTYFSSPWNIIALFAGIILFALTVVQTVFTINSAGSN</sequence>
<dbReference type="AlphaFoldDB" id="A0A251U9B2"/>
<dbReference type="PANTHER" id="PTHR31170:SF25">
    <property type="entry name" value="BNAA09G04570D PROTEIN"/>
    <property type="match status" value="1"/>
</dbReference>
<reference evidence="2" key="3">
    <citation type="submission" date="2020-06" db="EMBL/GenBank/DDBJ databases">
        <title>Helianthus annuus Genome sequencing and assembly Release 2.</title>
        <authorList>
            <person name="Gouzy J."/>
            <person name="Langlade N."/>
            <person name="Munos S."/>
        </authorList>
    </citation>
    <scope>NUCLEOTIDE SEQUENCE</scope>
    <source>
        <tissue evidence="2">Leaves</tissue>
    </source>
</reference>
<evidence type="ECO:0000256" key="1">
    <source>
        <dbReference type="SAM" id="Phobius"/>
    </source>
</evidence>
<dbReference type="OrthoDB" id="591587at2759"/>
<proteinExistence type="predicted"/>
<dbReference type="Proteomes" id="UP000215914">
    <property type="component" value="Chromosome 7"/>
</dbReference>
<evidence type="ECO:0000313" key="3">
    <source>
        <dbReference type="EMBL" id="OTG19947.1"/>
    </source>
</evidence>
<protein>
    <recommendedName>
        <fullName evidence="5">DUF247 domain protein</fullName>
    </recommendedName>
</protein>